<keyword evidence="2" id="KW-0808">Transferase</keyword>
<sequence>MRHKLKYSGLLWLIMLIVLGVNLQSAMAKGRAKFDWQAPSQVKPYPDLQRYPHAWFDVSLKRQRLFVKNGHHTLYTMIISSGEKATTPRGTFAIQAERGASFYNERLQEGANYWTSFLDHGVYLFHTVPTKADGRYNVSEAKRLGRPASHGCVRLTVADAKWLNESAPTGMKVVIH</sequence>
<proteinExistence type="predicted"/>
<comment type="pathway">
    <text evidence="1 6">Cell wall biogenesis; peptidoglycan biosynthesis.</text>
</comment>
<reference evidence="8 9" key="1">
    <citation type="submission" date="2022-03" db="EMBL/GenBank/DDBJ databases">
        <title>Draft genome sequence of Furfurilactobacillus curtus JCM 31185.</title>
        <authorList>
            <person name="Suzuki S."/>
            <person name="Endo A."/>
            <person name="Kajikawa A."/>
        </authorList>
    </citation>
    <scope>NUCLEOTIDE SEQUENCE [LARGE SCALE GENOMIC DNA]</scope>
    <source>
        <strain evidence="8 9">JCM 31185</strain>
    </source>
</reference>
<evidence type="ECO:0000256" key="3">
    <source>
        <dbReference type="ARBA" id="ARBA00022960"/>
    </source>
</evidence>
<evidence type="ECO:0000313" key="8">
    <source>
        <dbReference type="EMBL" id="GKT06008.1"/>
    </source>
</evidence>
<dbReference type="EMBL" id="BQXO01000003">
    <property type="protein sequence ID" value="GKT06008.1"/>
    <property type="molecule type" value="Genomic_DNA"/>
</dbReference>
<feature type="active site" description="Proton donor/acceptor" evidence="6">
    <location>
        <position position="126"/>
    </location>
</feature>
<protein>
    <recommendedName>
        <fullName evidence="7">L,D-TPase catalytic domain-containing protein</fullName>
    </recommendedName>
</protein>
<accession>A0ABQ5JTX7</accession>
<dbReference type="PROSITE" id="PS52029">
    <property type="entry name" value="LD_TPASE"/>
    <property type="match status" value="1"/>
</dbReference>
<keyword evidence="3 6" id="KW-0133">Cell shape</keyword>
<keyword evidence="5 6" id="KW-0961">Cell wall biogenesis/degradation</keyword>
<dbReference type="PANTHER" id="PTHR30582:SF2">
    <property type="entry name" value="L,D-TRANSPEPTIDASE YCIB-RELATED"/>
    <property type="match status" value="1"/>
</dbReference>
<dbReference type="Proteomes" id="UP001628078">
    <property type="component" value="Unassembled WGS sequence"/>
</dbReference>
<gene>
    <name evidence="8" type="ORF">JCM31185_12960</name>
</gene>
<evidence type="ECO:0000256" key="1">
    <source>
        <dbReference type="ARBA" id="ARBA00004752"/>
    </source>
</evidence>
<evidence type="ECO:0000259" key="7">
    <source>
        <dbReference type="PROSITE" id="PS52029"/>
    </source>
</evidence>
<keyword evidence="4 6" id="KW-0573">Peptidoglycan synthesis</keyword>
<comment type="caution">
    <text evidence="8">The sequence shown here is derived from an EMBL/GenBank/DDBJ whole genome shotgun (WGS) entry which is preliminary data.</text>
</comment>
<dbReference type="Gene3D" id="2.40.440.10">
    <property type="entry name" value="L,D-transpeptidase catalytic domain-like"/>
    <property type="match status" value="1"/>
</dbReference>
<evidence type="ECO:0000256" key="4">
    <source>
        <dbReference type="ARBA" id="ARBA00022984"/>
    </source>
</evidence>
<organism evidence="8 9">
    <name type="scientific">Furfurilactobacillus curtus</name>
    <dbReference type="NCBI Taxonomy" id="1746200"/>
    <lineage>
        <taxon>Bacteria</taxon>
        <taxon>Bacillati</taxon>
        <taxon>Bacillota</taxon>
        <taxon>Bacilli</taxon>
        <taxon>Lactobacillales</taxon>
        <taxon>Lactobacillaceae</taxon>
        <taxon>Furfurilactobacillus</taxon>
    </lineage>
</organism>
<dbReference type="InterPro" id="IPR050979">
    <property type="entry name" value="LD-transpeptidase"/>
</dbReference>
<dbReference type="PANTHER" id="PTHR30582">
    <property type="entry name" value="L,D-TRANSPEPTIDASE"/>
    <property type="match status" value="1"/>
</dbReference>
<feature type="active site" description="Nucleophile" evidence="6">
    <location>
        <position position="152"/>
    </location>
</feature>
<dbReference type="InterPro" id="IPR005490">
    <property type="entry name" value="LD_TPept_cat_dom"/>
</dbReference>
<evidence type="ECO:0000256" key="2">
    <source>
        <dbReference type="ARBA" id="ARBA00022679"/>
    </source>
</evidence>
<evidence type="ECO:0000256" key="6">
    <source>
        <dbReference type="PROSITE-ProRule" id="PRU01373"/>
    </source>
</evidence>
<dbReference type="InterPro" id="IPR038063">
    <property type="entry name" value="Transpep_catalytic_dom"/>
</dbReference>
<dbReference type="Pfam" id="PF03734">
    <property type="entry name" value="YkuD"/>
    <property type="match status" value="1"/>
</dbReference>
<dbReference type="RefSeq" id="WP_407883782.1">
    <property type="nucleotide sequence ID" value="NZ_BQXO01000003.1"/>
</dbReference>
<dbReference type="SUPFAM" id="SSF141523">
    <property type="entry name" value="L,D-transpeptidase catalytic domain-like"/>
    <property type="match status" value="1"/>
</dbReference>
<keyword evidence="9" id="KW-1185">Reference proteome</keyword>
<dbReference type="CDD" id="cd16913">
    <property type="entry name" value="YkuD_like"/>
    <property type="match status" value="1"/>
</dbReference>
<feature type="domain" description="L,D-TPase catalytic" evidence="7">
    <location>
        <begin position="54"/>
        <end position="176"/>
    </location>
</feature>
<name>A0ABQ5JTX7_9LACO</name>
<evidence type="ECO:0000313" key="9">
    <source>
        <dbReference type="Proteomes" id="UP001628078"/>
    </source>
</evidence>
<evidence type="ECO:0000256" key="5">
    <source>
        <dbReference type="ARBA" id="ARBA00023316"/>
    </source>
</evidence>